<dbReference type="Pfam" id="PF09084">
    <property type="entry name" value="NMT1"/>
    <property type="match status" value="1"/>
</dbReference>
<proteinExistence type="predicted"/>
<dbReference type="HOGENOM" id="CLU_028871_5_0_11"/>
<gene>
    <name evidence="2" type="ordered locus">AAur_3006</name>
</gene>
<sequence length="442" mass="47693">MTVGSRSMNARRRYPPVISGPVVAVVHKAQHCVFVSPGCRKRPRISSRFGLFRSVSGSYRGTSQPPSEWAFIVPKPLHRIPSPYVSRPYPTPCNPSKVAPMKLHLPLLSVAAAVVLALTVSGCGGAAEAGQASQTGNEVKELRYQGSANNVTFPELAADLGYLGDLKLNWVGNTTSGPQDIQSAATNQTDFGGAFSGAVVKLIEAGAPVKAVTNYYGSDEKTFSGYYVKADSTIKEPRDLIGKKIAVNTLGAHHEAVINTWLTKNGLSQDEIKQVQLVPLAPNDTEEAIRRGQVDAGTLGGVLQDRAIEAGGLRSLFSDVELFGTFAGGQIVLRNEFIEKNPNTTRTFTTGVAKAIKWAAETPRDEVIARFTKIIESRGRNESTANLKFWKSPGVPDAGVIQDKDFTRWEAWLSSAGIVKDKLTPSKYYTNEFNELAAAKKG</sequence>
<dbReference type="eggNOG" id="COG0715">
    <property type="taxonomic scope" value="Bacteria"/>
</dbReference>
<protein>
    <submittedName>
        <fullName evidence="2">ABC-type nitrate/sulfonate/bicarbonate transport systems</fullName>
    </submittedName>
</protein>
<name>A1R901_PAEAT</name>
<feature type="domain" description="SsuA/THI5-like" evidence="1">
    <location>
        <begin position="178"/>
        <end position="364"/>
    </location>
</feature>
<evidence type="ECO:0000313" key="2">
    <source>
        <dbReference type="EMBL" id="ABM09694.1"/>
    </source>
</evidence>
<dbReference type="Proteomes" id="UP000000637">
    <property type="component" value="Chromosome"/>
</dbReference>
<evidence type="ECO:0000259" key="1">
    <source>
        <dbReference type="Pfam" id="PF09084"/>
    </source>
</evidence>
<dbReference type="SUPFAM" id="SSF53850">
    <property type="entry name" value="Periplasmic binding protein-like II"/>
    <property type="match status" value="1"/>
</dbReference>
<accession>A1R901</accession>
<organism evidence="2 3">
    <name type="scientific">Paenarthrobacter aurescens (strain TC1)</name>
    <dbReference type="NCBI Taxonomy" id="290340"/>
    <lineage>
        <taxon>Bacteria</taxon>
        <taxon>Bacillati</taxon>
        <taxon>Actinomycetota</taxon>
        <taxon>Actinomycetes</taxon>
        <taxon>Micrococcales</taxon>
        <taxon>Micrococcaceae</taxon>
        <taxon>Paenarthrobacter</taxon>
    </lineage>
</organism>
<dbReference type="Gene3D" id="3.40.190.10">
    <property type="entry name" value="Periplasmic binding protein-like II"/>
    <property type="match status" value="2"/>
</dbReference>
<dbReference type="STRING" id="290340.AAur_3006"/>
<keyword evidence="3" id="KW-1185">Reference proteome</keyword>
<dbReference type="KEGG" id="aau:AAur_3006"/>
<dbReference type="InterPro" id="IPR015168">
    <property type="entry name" value="SsuA/THI5"/>
</dbReference>
<dbReference type="PANTHER" id="PTHR30024">
    <property type="entry name" value="ALIPHATIC SULFONATES-BINDING PROTEIN-RELATED"/>
    <property type="match status" value="1"/>
</dbReference>
<dbReference type="AlphaFoldDB" id="A1R901"/>
<dbReference type="EMBL" id="CP000474">
    <property type="protein sequence ID" value="ABM09694.1"/>
    <property type="molecule type" value="Genomic_DNA"/>
</dbReference>
<dbReference type="OrthoDB" id="5174711at2"/>
<reference evidence="2 3" key="1">
    <citation type="journal article" date="2006" name="PLoS Genet.">
        <title>Secrets of soil survival revealed by the genome sequence of Arthrobacter aurescens TC1.</title>
        <authorList>
            <person name="Mongodin E.F."/>
            <person name="Shapir N."/>
            <person name="Daugherty S.C."/>
            <person name="DeBoy R.T."/>
            <person name="Emerson J.B."/>
            <person name="Shvartzbeyn A."/>
            <person name="Radune D."/>
            <person name="Vamathevan J."/>
            <person name="Riggs F."/>
            <person name="Grinberg V."/>
            <person name="Khouri H."/>
            <person name="Wackett L.P."/>
            <person name="Nelson K.E."/>
            <person name="Sadowsky M.J."/>
        </authorList>
    </citation>
    <scope>NUCLEOTIDE SEQUENCE [LARGE SCALE GENOMIC DNA]</scope>
    <source>
        <strain evidence="2 3">TC1</strain>
    </source>
</reference>
<evidence type="ECO:0000313" key="3">
    <source>
        <dbReference type="Proteomes" id="UP000000637"/>
    </source>
</evidence>